<protein>
    <submittedName>
        <fullName evidence="2">Uncharacterized protein</fullName>
    </submittedName>
</protein>
<proteinExistence type="predicted"/>
<accession>A0AA41VSE8</accession>
<keyword evidence="1" id="KW-0732">Signal</keyword>
<dbReference type="EMBL" id="JAJJMA010283976">
    <property type="protein sequence ID" value="MCL7046641.1"/>
    <property type="molecule type" value="Genomic_DNA"/>
</dbReference>
<organism evidence="2 3">
    <name type="scientific">Papaver nudicaule</name>
    <name type="common">Iceland poppy</name>
    <dbReference type="NCBI Taxonomy" id="74823"/>
    <lineage>
        <taxon>Eukaryota</taxon>
        <taxon>Viridiplantae</taxon>
        <taxon>Streptophyta</taxon>
        <taxon>Embryophyta</taxon>
        <taxon>Tracheophyta</taxon>
        <taxon>Spermatophyta</taxon>
        <taxon>Magnoliopsida</taxon>
        <taxon>Ranunculales</taxon>
        <taxon>Papaveraceae</taxon>
        <taxon>Papaveroideae</taxon>
        <taxon>Papaver</taxon>
    </lineage>
</organism>
<comment type="caution">
    <text evidence="2">The sequence shown here is derived from an EMBL/GenBank/DDBJ whole genome shotgun (WGS) entry which is preliminary data.</text>
</comment>
<evidence type="ECO:0000313" key="3">
    <source>
        <dbReference type="Proteomes" id="UP001177140"/>
    </source>
</evidence>
<feature type="signal peptide" evidence="1">
    <location>
        <begin position="1"/>
        <end position="24"/>
    </location>
</feature>
<dbReference type="Proteomes" id="UP001177140">
    <property type="component" value="Unassembled WGS sequence"/>
</dbReference>
<gene>
    <name evidence="2" type="ORF">MKW94_028470</name>
</gene>
<keyword evidence="3" id="KW-1185">Reference proteome</keyword>
<dbReference type="AlphaFoldDB" id="A0AA41VSE8"/>
<evidence type="ECO:0000256" key="1">
    <source>
        <dbReference type="SAM" id="SignalP"/>
    </source>
</evidence>
<reference evidence="2" key="1">
    <citation type="submission" date="2022-03" db="EMBL/GenBank/DDBJ databases">
        <title>A functionally conserved STORR gene fusion in Papaver species that diverged 16.8 million years ago.</title>
        <authorList>
            <person name="Catania T."/>
        </authorList>
    </citation>
    <scope>NUCLEOTIDE SEQUENCE</scope>
    <source>
        <strain evidence="2">S-191538</strain>
    </source>
</reference>
<feature type="chain" id="PRO_5041446895" evidence="1">
    <location>
        <begin position="25"/>
        <end position="84"/>
    </location>
</feature>
<evidence type="ECO:0000313" key="2">
    <source>
        <dbReference type="EMBL" id="MCL7046641.1"/>
    </source>
</evidence>
<sequence>MKFIALLSLFLMCLVLSNSGAASAYECKKSIYSGKPGYSGPCQPHCQKFCKEEYKGSGECPAEHTCVCKYHSATPCPPWYHLST</sequence>
<name>A0AA41VSE8_PAPNU</name>